<comment type="caution">
    <text evidence="2">The sequence shown here is derived from an EMBL/GenBank/DDBJ whole genome shotgun (WGS) entry which is preliminary data.</text>
</comment>
<dbReference type="InterPro" id="IPR033468">
    <property type="entry name" value="Metaxin_GST"/>
</dbReference>
<reference evidence="2 3" key="1">
    <citation type="submission" date="2022-09" db="EMBL/GenBank/DDBJ databases">
        <authorList>
            <person name="Palmer J.M."/>
        </authorList>
    </citation>
    <scope>NUCLEOTIDE SEQUENCE [LARGE SCALE GENOMIC DNA]</scope>
    <source>
        <strain evidence="2 3">DSM 7382</strain>
    </source>
</reference>
<protein>
    <recommendedName>
        <fullName evidence="1">Metaxin glutathione S-transferase domain-containing protein</fullName>
    </recommendedName>
</protein>
<gene>
    <name evidence="2" type="ORF">QCA50_003382</name>
</gene>
<dbReference type="EMBL" id="JASBNA010000003">
    <property type="protein sequence ID" value="KAK7693810.1"/>
    <property type="molecule type" value="Genomic_DNA"/>
</dbReference>
<dbReference type="InterPro" id="IPR036282">
    <property type="entry name" value="Glutathione-S-Trfase_C_sf"/>
</dbReference>
<proteinExistence type="predicted"/>
<feature type="domain" description="Metaxin glutathione S-transferase" evidence="1">
    <location>
        <begin position="223"/>
        <end position="284"/>
    </location>
</feature>
<dbReference type="Proteomes" id="UP001385951">
    <property type="component" value="Unassembled WGS sequence"/>
</dbReference>
<evidence type="ECO:0000313" key="3">
    <source>
        <dbReference type="Proteomes" id="UP001385951"/>
    </source>
</evidence>
<evidence type="ECO:0000259" key="1">
    <source>
        <dbReference type="Pfam" id="PF17171"/>
    </source>
</evidence>
<keyword evidence="3" id="KW-1185">Reference proteome</keyword>
<accession>A0AAW0GKQ5</accession>
<name>A0AAW0GKQ5_9APHY</name>
<evidence type="ECO:0000313" key="2">
    <source>
        <dbReference type="EMBL" id="KAK7693810.1"/>
    </source>
</evidence>
<organism evidence="2 3">
    <name type="scientific">Cerrena zonata</name>
    <dbReference type="NCBI Taxonomy" id="2478898"/>
    <lineage>
        <taxon>Eukaryota</taxon>
        <taxon>Fungi</taxon>
        <taxon>Dikarya</taxon>
        <taxon>Basidiomycota</taxon>
        <taxon>Agaricomycotina</taxon>
        <taxon>Agaricomycetes</taxon>
        <taxon>Polyporales</taxon>
        <taxon>Cerrenaceae</taxon>
        <taxon>Cerrena</taxon>
    </lineage>
</organism>
<dbReference type="AlphaFoldDB" id="A0AAW0GKQ5"/>
<dbReference type="Pfam" id="PF17171">
    <property type="entry name" value="GST_C_6"/>
    <property type="match status" value="1"/>
</dbReference>
<sequence>MATTLPPFVHNIFTHFPLYTYPSVPSPYKARQVTSPELWIHAPRLSQVPSEHSSDLLSEDVECLKWQAYLALRGLTAIAVRWDVQPEGALEGRLPNLRVPMNEVEPKIKDDGEGDLLPAHMIKEWVDNKVGELGELEGFIDEKARDESRAWVKLLEGDIHAALEVFQPAKGASMLKLLSPYTGLHQHIQTVFTQPLQPLTGWSSFVPPYGVHIDRNAVELKYKEAISALSERLGTDKWLLGSTGPTALDALLFAYLHCLLHSTDHTLRFEITRRVNLVAWERRVNGDVRVAFQAYSKA</sequence>
<dbReference type="SUPFAM" id="SSF47616">
    <property type="entry name" value="GST C-terminal domain-like"/>
    <property type="match status" value="1"/>
</dbReference>